<reference evidence="6" key="1">
    <citation type="submission" date="2021-08" db="EMBL/GenBank/DDBJ databases">
        <title>WGS assembly of Ceratopteris richardii.</title>
        <authorList>
            <person name="Marchant D.B."/>
            <person name="Chen G."/>
            <person name="Jenkins J."/>
            <person name="Shu S."/>
            <person name="Leebens-Mack J."/>
            <person name="Grimwood J."/>
            <person name="Schmutz J."/>
            <person name="Soltis P."/>
            <person name="Soltis D."/>
            <person name="Chen Z.-H."/>
        </authorList>
    </citation>
    <scope>NUCLEOTIDE SEQUENCE</scope>
    <source>
        <strain evidence="6">Whitten #5841</strain>
        <tissue evidence="6">Leaf</tissue>
    </source>
</reference>
<dbReference type="OrthoDB" id="441444at2759"/>
<dbReference type="GO" id="GO:0005737">
    <property type="term" value="C:cytoplasm"/>
    <property type="evidence" value="ECO:0007669"/>
    <property type="project" value="UniProtKB-ARBA"/>
</dbReference>
<evidence type="ECO:0000256" key="1">
    <source>
        <dbReference type="ARBA" id="ARBA00008434"/>
    </source>
</evidence>
<dbReference type="InterPro" id="IPR009068">
    <property type="entry name" value="uS15_NS1_RNA-bd_sf"/>
</dbReference>
<evidence type="ECO:0000313" key="6">
    <source>
        <dbReference type="EMBL" id="KAH7285640.1"/>
    </source>
</evidence>
<keyword evidence="7" id="KW-1185">Reference proteome</keyword>
<dbReference type="PROSITE" id="PS00362">
    <property type="entry name" value="RIBOSOMAL_S15"/>
    <property type="match status" value="1"/>
</dbReference>
<dbReference type="SMART" id="SM01387">
    <property type="entry name" value="Ribosomal_S15"/>
    <property type="match status" value="1"/>
</dbReference>
<dbReference type="SUPFAM" id="SSF47060">
    <property type="entry name" value="S15/NS1 RNA-binding domain"/>
    <property type="match status" value="1"/>
</dbReference>
<dbReference type="GO" id="GO:0003735">
    <property type="term" value="F:structural constituent of ribosome"/>
    <property type="evidence" value="ECO:0007669"/>
    <property type="project" value="InterPro"/>
</dbReference>
<comment type="similarity">
    <text evidence="1 5">Belongs to the universal ribosomal protein uS15 family.</text>
</comment>
<dbReference type="GO" id="GO:0006412">
    <property type="term" value="P:translation"/>
    <property type="evidence" value="ECO:0007669"/>
    <property type="project" value="InterPro"/>
</dbReference>
<comment type="caution">
    <text evidence="6">The sequence shown here is derived from an EMBL/GenBank/DDBJ whole genome shotgun (WGS) entry which is preliminary data.</text>
</comment>
<dbReference type="GO" id="GO:0005840">
    <property type="term" value="C:ribosome"/>
    <property type="evidence" value="ECO:0007669"/>
    <property type="project" value="UniProtKB-KW"/>
</dbReference>
<accession>A0A8T2QQ02</accession>
<evidence type="ECO:0000256" key="4">
    <source>
        <dbReference type="ARBA" id="ARBA00035250"/>
    </source>
</evidence>
<name>A0A8T2QQ02_CERRI</name>
<dbReference type="GO" id="GO:1990904">
    <property type="term" value="C:ribonucleoprotein complex"/>
    <property type="evidence" value="ECO:0007669"/>
    <property type="project" value="UniProtKB-KW"/>
</dbReference>
<sequence length="101" mass="11899">MNIQGSTDVRFLNDNQNTGFTAFQIYYSTYRVSRLTYHLESHPKDYSSQIGLWKLLGKCKRLLTYLSGKNTGLYLKVLMKLDHFSFIPREKEAMLDSFYLK</sequence>
<dbReference type="PANTHER" id="PTHR23321:SF26">
    <property type="entry name" value="SMALL RIBOSOMAL SUBUNIT PROTEIN US15M"/>
    <property type="match status" value="1"/>
</dbReference>
<dbReference type="AlphaFoldDB" id="A0A8T2QQ02"/>
<dbReference type="OMA" id="LMKLDHF"/>
<evidence type="ECO:0000256" key="5">
    <source>
        <dbReference type="RuleBase" id="RU003919"/>
    </source>
</evidence>
<dbReference type="EMBL" id="CM035438">
    <property type="protein sequence ID" value="KAH7285640.1"/>
    <property type="molecule type" value="Genomic_DNA"/>
</dbReference>
<keyword evidence="2 5" id="KW-0689">Ribosomal protein</keyword>
<dbReference type="InterPro" id="IPR000589">
    <property type="entry name" value="Ribosomal_uS15"/>
</dbReference>
<protein>
    <recommendedName>
        <fullName evidence="4">Small ribosomal subunit protein uS15c</fullName>
    </recommendedName>
</protein>
<gene>
    <name evidence="6" type="ORF">KP509_33G037900</name>
</gene>
<evidence type="ECO:0000256" key="3">
    <source>
        <dbReference type="ARBA" id="ARBA00023274"/>
    </source>
</evidence>
<keyword evidence="3 5" id="KW-0687">Ribonucleoprotein</keyword>
<dbReference type="CDD" id="cd00353">
    <property type="entry name" value="Ribosomal_S15p_S13e"/>
    <property type="match status" value="1"/>
</dbReference>
<dbReference type="InterPro" id="IPR005290">
    <property type="entry name" value="Ribosomal_uS15_bac-type"/>
</dbReference>
<dbReference type="Pfam" id="PF00312">
    <property type="entry name" value="Ribosomal_S15"/>
    <property type="match status" value="1"/>
</dbReference>
<evidence type="ECO:0000256" key="2">
    <source>
        <dbReference type="ARBA" id="ARBA00022980"/>
    </source>
</evidence>
<organism evidence="6 7">
    <name type="scientific">Ceratopteris richardii</name>
    <name type="common">Triangle waterfern</name>
    <dbReference type="NCBI Taxonomy" id="49495"/>
    <lineage>
        <taxon>Eukaryota</taxon>
        <taxon>Viridiplantae</taxon>
        <taxon>Streptophyta</taxon>
        <taxon>Embryophyta</taxon>
        <taxon>Tracheophyta</taxon>
        <taxon>Polypodiopsida</taxon>
        <taxon>Polypodiidae</taxon>
        <taxon>Polypodiales</taxon>
        <taxon>Pteridineae</taxon>
        <taxon>Pteridaceae</taxon>
        <taxon>Parkerioideae</taxon>
        <taxon>Ceratopteris</taxon>
    </lineage>
</organism>
<proteinExistence type="inferred from homology"/>
<dbReference type="PANTHER" id="PTHR23321">
    <property type="entry name" value="RIBOSOMAL PROTEIN S15, BACTERIAL AND ORGANELLAR"/>
    <property type="match status" value="1"/>
</dbReference>
<dbReference type="Gene3D" id="1.10.287.10">
    <property type="entry name" value="S15/NS1, RNA-binding"/>
    <property type="match status" value="1"/>
</dbReference>
<evidence type="ECO:0000313" key="7">
    <source>
        <dbReference type="Proteomes" id="UP000825935"/>
    </source>
</evidence>
<dbReference type="Proteomes" id="UP000825935">
    <property type="component" value="Chromosome 33"/>
</dbReference>